<accession>A0AAV9IRZ8</accession>
<gene>
    <name evidence="1" type="ORF">CDCA_CDCA03G1052</name>
</gene>
<evidence type="ECO:0000313" key="2">
    <source>
        <dbReference type="Proteomes" id="UP001301350"/>
    </source>
</evidence>
<dbReference type="GO" id="GO:0072686">
    <property type="term" value="C:mitotic spindle"/>
    <property type="evidence" value="ECO:0007669"/>
    <property type="project" value="InterPro"/>
</dbReference>
<protein>
    <submittedName>
        <fullName evidence="1">Uncharacterized protein</fullName>
    </submittedName>
</protein>
<dbReference type="EMBL" id="JANCYW010000003">
    <property type="protein sequence ID" value="KAK4535027.1"/>
    <property type="molecule type" value="Genomic_DNA"/>
</dbReference>
<sequence length="73" mass="8337">MDDDETASIAALEGLLQAVREFNDRMERVHQCSSRLNDNLRSLERHATAVDTTLRAAIYESRNAERDESGRMQ</sequence>
<name>A0AAV9IRZ8_CYACA</name>
<proteinExistence type="predicted"/>
<dbReference type="Pfam" id="PF08656">
    <property type="entry name" value="DASH_Dad3"/>
    <property type="match status" value="1"/>
</dbReference>
<dbReference type="GO" id="GO:0008608">
    <property type="term" value="P:attachment of spindle microtubules to kinetochore"/>
    <property type="evidence" value="ECO:0007669"/>
    <property type="project" value="InterPro"/>
</dbReference>
<evidence type="ECO:0000313" key="1">
    <source>
        <dbReference type="EMBL" id="KAK4535027.1"/>
    </source>
</evidence>
<dbReference type="GO" id="GO:0042729">
    <property type="term" value="C:DASH complex"/>
    <property type="evidence" value="ECO:0007669"/>
    <property type="project" value="InterPro"/>
</dbReference>
<dbReference type="AlphaFoldDB" id="A0AAV9IRZ8"/>
<dbReference type="Proteomes" id="UP001301350">
    <property type="component" value="Unassembled WGS sequence"/>
</dbReference>
<reference evidence="1 2" key="1">
    <citation type="submission" date="2022-07" db="EMBL/GenBank/DDBJ databases">
        <title>Genome-wide signatures of adaptation to extreme environments.</title>
        <authorList>
            <person name="Cho C.H."/>
            <person name="Yoon H.S."/>
        </authorList>
    </citation>
    <scope>NUCLEOTIDE SEQUENCE [LARGE SCALE GENOMIC DNA]</scope>
    <source>
        <strain evidence="1 2">DBV 063 E5</strain>
    </source>
</reference>
<dbReference type="InterPro" id="IPR013965">
    <property type="entry name" value="DASH_Dad3"/>
</dbReference>
<comment type="caution">
    <text evidence="1">The sequence shown here is derived from an EMBL/GenBank/DDBJ whole genome shotgun (WGS) entry which is preliminary data.</text>
</comment>
<organism evidence="1 2">
    <name type="scientific">Cyanidium caldarium</name>
    <name type="common">Red alga</name>
    <dbReference type="NCBI Taxonomy" id="2771"/>
    <lineage>
        <taxon>Eukaryota</taxon>
        <taxon>Rhodophyta</taxon>
        <taxon>Bangiophyceae</taxon>
        <taxon>Cyanidiales</taxon>
        <taxon>Cyanidiaceae</taxon>
        <taxon>Cyanidium</taxon>
    </lineage>
</organism>
<keyword evidence="2" id="KW-1185">Reference proteome</keyword>